<organism evidence="1 2">
    <name type="scientific">Cnephaeus nilssonii</name>
    <name type="common">Northern bat</name>
    <name type="synonym">Eptesicus nilssonii</name>
    <dbReference type="NCBI Taxonomy" id="3371016"/>
    <lineage>
        <taxon>Eukaryota</taxon>
        <taxon>Metazoa</taxon>
        <taxon>Chordata</taxon>
        <taxon>Craniata</taxon>
        <taxon>Vertebrata</taxon>
        <taxon>Euteleostomi</taxon>
        <taxon>Mammalia</taxon>
        <taxon>Eutheria</taxon>
        <taxon>Laurasiatheria</taxon>
        <taxon>Chiroptera</taxon>
        <taxon>Yangochiroptera</taxon>
        <taxon>Vespertilionidae</taxon>
        <taxon>Cnephaeus</taxon>
    </lineage>
</organism>
<sequence>MKSHPEHLLKKRYCCTDCDYTTNKKRRLQKYLESHKLTSKTEKAMNVGSISLMPGLCLLTKWCIREKEPTKWGLQQELFSYLHGMFSADSSNLKMHVKTKHSKDIPFKCNSYLQTFLETEKSFHLDVRDIERDLSNRTSLKSTWRQRVQESDQWSTVKRHVFSIHMKNYPHHCEYYKKGFLRPSEKDQHTALA</sequence>
<dbReference type="AlphaFoldDB" id="A0AA40HXC8"/>
<reference evidence="1" key="1">
    <citation type="submission" date="2023-06" db="EMBL/GenBank/DDBJ databases">
        <title>Reference genome for the Northern bat (Eptesicus nilssonii), a most northern bat species.</title>
        <authorList>
            <person name="Laine V.N."/>
            <person name="Pulliainen A.T."/>
            <person name="Lilley T.M."/>
        </authorList>
    </citation>
    <scope>NUCLEOTIDE SEQUENCE</scope>
    <source>
        <strain evidence="1">BLF_Eptnil</strain>
        <tissue evidence="1">Kidney</tissue>
    </source>
</reference>
<dbReference type="Proteomes" id="UP001177744">
    <property type="component" value="Unassembled WGS sequence"/>
</dbReference>
<comment type="caution">
    <text evidence="1">The sequence shown here is derived from an EMBL/GenBank/DDBJ whole genome shotgun (WGS) entry which is preliminary data.</text>
</comment>
<protein>
    <submittedName>
        <fullName evidence="1">Uncharacterized protein</fullName>
    </submittedName>
</protein>
<name>A0AA40HXC8_CNENI</name>
<evidence type="ECO:0000313" key="2">
    <source>
        <dbReference type="Proteomes" id="UP001177744"/>
    </source>
</evidence>
<feature type="non-terminal residue" evidence="1">
    <location>
        <position position="193"/>
    </location>
</feature>
<dbReference type="EMBL" id="JAULJE010000009">
    <property type="protein sequence ID" value="KAK1338706.1"/>
    <property type="molecule type" value="Genomic_DNA"/>
</dbReference>
<proteinExistence type="predicted"/>
<evidence type="ECO:0000313" key="1">
    <source>
        <dbReference type="EMBL" id="KAK1338706.1"/>
    </source>
</evidence>
<gene>
    <name evidence="1" type="ORF">QTO34_019363</name>
</gene>
<keyword evidence="2" id="KW-1185">Reference proteome</keyword>
<accession>A0AA40HXC8</accession>